<dbReference type="InterPro" id="IPR004088">
    <property type="entry name" value="KH_dom_type_1"/>
</dbReference>
<feature type="domain" description="K Homology" evidence="4">
    <location>
        <begin position="93"/>
        <end position="165"/>
    </location>
</feature>
<feature type="region of interest" description="Disordered" evidence="3">
    <location>
        <begin position="849"/>
        <end position="868"/>
    </location>
</feature>
<dbReference type="PANTHER" id="PTHR10288">
    <property type="entry name" value="KH DOMAIN CONTAINING RNA BINDING PROTEIN"/>
    <property type="match status" value="1"/>
</dbReference>
<keyword evidence="1" id="KW-0677">Repeat</keyword>
<evidence type="ECO:0000256" key="2">
    <source>
        <dbReference type="PROSITE-ProRule" id="PRU00117"/>
    </source>
</evidence>
<dbReference type="InterPro" id="IPR047275">
    <property type="entry name" value="KH-I_NOVA_rpt1"/>
</dbReference>
<dbReference type="AlphaFoldDB" id="A0A4E0RQ41"/>
<dbReference type="Gene3D" id="3.30.1370.10">
    <property type="entry name" value="K Homology domain, type 1"/>
    <property type="match status" value="2"/>
</dbReference>
<keyword evidence="2" id="KW-0694">RNA-binding</keyword>
<evidence type="ECO:0000313" key="5">
    <source>
        <dbReference type="EMBL" id="THD27814.1"/>
    </source>
</evidence>
<dbReference type="InterPro" id="IPR036612">
    <property type="entry name" value="KH_dom_type_1_sf"/>
</dbReference>
<evidence type="ECO:0000313" key="6">
    <source>
        <dbReference type="Proteomes" id="UP000230066"/>
    </source>
</evidence>
<dbReference type="SUPFAM" id="SSF54791">
    <property type="entry name" value="Eukaryotic type KH-domain (KH-domain type I)"/>
    <property type="match status" value="2"/>
</dbReference>
<reference evidence="5" key="1">
    <citation type="submission" date="2019-03" db="EMBL/GenBank/DDBJ databases">
        <title>Improved annotation for the trematode Fasciola hepatica.</title>
        <authorList>
            <person name="Choi Y.-J."/>
            <person name="Martin J."/>
            <person name="Mitreva M."/>
        </authorList>
    </citation>
    <scope>NUCLEOTIDE SEQUENCE [LARGE SCALE GENOMIC DNA]</scope>
</reference>
<dbReference type="CDD" id="cd22436">
    <property type="entry name" value="KH-I_NOVA_rpt2"/>
    <property type="match status" value="1"/>
</dbReference>
<comment type="caution">
    <text evidence="5">The sequence shown here is derived from an EMBL/GenBank/DDBJ whole genome shotgun (WGS) entry which is preliminary data.</text>
</comment>
<dbReference type="GO" id="GO:0003723">
    <property type="term" value="F:RNA binding"/>
    <property type="evidence" value="ECO:0007669"/>
    <property type="project" value="UniProtKB-UniRule"/>
</dbReference>
<dbReference type="InterPro" id="IPR047276">
    <property type="entry name" value="KH-I_NOVA_rpt2"/>
</dbReference>
<accession>A0A4E0RQ41</accession>
<feature type="domain" description="K Homology" evidence="4">
    <location>
        <begin position="3"/>
        <end position="76"/>
    </location>
</feature>
<feature type="region of interest" description="Disordered" evidence="3">
    <location>
        <begin position="571"/>
        <end position="599"/>
    </location>
</feature>
<dbReference type="Pfam" id="PF00013">
    <property type="entry name" value="KH_1"/>
    <property type="match status" value="2"/>
</dbReference>
<dbReference type="SMART" id="SM00322">
    <property type="entry name" value="KH"/>
    <property type="match status" value="2"/>
</dbReference>
<dbReference type="EMBL" id="JXXN02000313">
    <property type="protein sequence ID" value="THD27814.1"/>
    <property type="molecule type" value="Genomic_DNA"/>
</dbReference>
<evidence type="ECO:0000256" key="1">
    <source>
        <dbReference type="ARBA" id="ARBA00022737"/>
    </source>
</evidence>
<protein>
    <submittedName>
        <fullName evidence="5">RNA-binding protein Nova-1</fullName>
    </submittedName>
</protein>
<dbReference type="Proteomes" id="UP000230066">
    <property type="component" value="Unassembled WGS sequence"/>
</dbReference>
<organism evidence="5 6">
    <name type="scientific">Fasciola hepatica</name>
    <name type="common">Liver fluke</name>
    <dbReference type="NCBI Taxonomy" id="6192"/>
    <lineage>
        <taxon>Eukaryota</taxon>
        <taxon>Metazoa</taxon>
        <taxon>Spiralia</taxon>
        <taxon>Lophotrochozoa</taxon>
        <taxon>Platyhelminthes</taxon>
        <taxon>Trematoda</taxon>
        <taxon>Digenea</taxon>
        <taxon>Plagiorchiida</taxon>
        <taxon>Echinostomata</taxon>
        <taxon>Echinostomatoidea</taxon>
        <taxon>Fasciolidae</taxon>
        <taxon>Fasciola</taxon>
    </lineage>
</organism>
<name>A0A4E0RQ41_FASHE</name>
<dbReference type="PROSITE" id="PS50084">
    <property type="entry name" value="KH_TYPE_1"/>
    <property type="match status" value="2"/>
</dbReference>
<evidence type="ECO:0000256" key="3">
    <source>
        <dbReference type="SAM" id="MobiDB-lite"/>
    </source>
</evidence>
<evidence type="ECO:0000259" key="4">
    <source>
        <dbReference type="SMART" id="SM00322"/>
    </source>
</evidence>
<dbReference type="CDD" id="cd22435">
    <property type="entry name" value="KH-I_NOVA_rpt1"/>
    <property type="match status" value="1"/>
</dbReference>
<gene>
    <name evidence="5" type="ORF">D915_001363</name>
</gene>
<dbReference type="InterPro" id="IPR004087">
    <property type="entry name" value="KH_dom"/>
</dbReference>
<proteinExistence type="predicted"/>
<keyword evidence="6" id="KW-1185">Reference proteome</keyword>
<feature type="compositionally biased region" description="Pro residues" evidence="3">
    <location>
        <begin position="584"/>
        <end position="596"/>
    </location>
</feature>
<sequence>MNEDVHLKLLIPCVAAGAIIGKGGEAVEKIKRQTGARLKMSKANDFYPGTVERVCVIVGSIRACMQLTDYIMRKVSERPEISPCSMPFAYGERHNQLRILVPNTTAGIIIGKSGSFIKQIKEKSGAVVHISQKSKDLRLLERCIIITGDLDERRTAMSMILSKIAEDPHSGSCPNCSYTHMQTNGAYDTSQPHPAYMIDSDSPVSVPTNEELQSVGGCPSDVAVSFNHYGTGANSVLNKESLTVYRDPGSSTIQASLSPILFTFTAPDVGAISPPSLGMIPSAYRQDFTQMVLNHAPKSGAIPPASHLLTTPGAVSTSSLSPSAAGVGCTASLLASFCRPKLIPLAGGTELSVNGGLSGPVTPSATLSTWLSQAAGFNPIRLNVATHQPIPVEFLTSLPESAMLPNGQLTAGLRMPPHVSTGLLPTANATYYPSVFTSTAQEHAAGTNLRPVQTDFQNWFSTVPSGYPRAAVDMLQHETEVDAGTDESVLATATGPDRSFISHTRYCSGESTDSALTASLTSLRLHSSVEEQAPDHGVECSSSSGAQRAYFSSFYQQPMLSPSTGSVPLLRLDTPYSLPAGNHHPPPPPPPPPPSHPLVACSTNSSDFGLLDYSYMIPQALSSPLSSAALYGTTLAAPIGSTSTPACYPANPFLYALPGFGISTDSVGLPYPTPGTGIPPPVGMFTSPNELASPGLFHFRYNASIINNTPAAGIVTSSLPSSGGGDGGTSSVKLPYNGIEPVTQMDSNLFHSISGPLVQQYQQQQQQQQRITSSPQSPSGLLLVGTIQQVQQALSVLRTRMNTPHLPTTDCLKLLPSPPMSASTHPTATTSFVADGPLRVDRIQPLSVPPDWIRPQPSPVHCTSQSVM</sequence>